<dbReference type="RefSeq" id="WP_038464141.1">
    <property type="nucleotide sequence ID" value="NZ_CP008941.1"/>
</dbReference>
<dbReference type="eggNOG" id="COG4269">
    <property type="taxonomic scope" value="Bacteria"/>
</dbReference>
<keyword evidence="1" id="KW-1133">Transmembrane helix</keyword>
<name>A0A077ASE3_9PROT</name>
<reference evidence="2 3" key="1">
    <citation type="submission" date="2014-07" db="EMBL/GenBank/DDBJ databases">
        <title>Comparative genomic insights into amoeba endosymbionts belonging to the families of Holosporaceae and Candidatus Midichloriaceae within Rickettsiales.</title>
        <authorList>
            <person name="Wang Z."/>
            <person name="Wu M."/>
        </authorList>
    </citation>
    <scope>NUCLEOTIDE SEQUENCE [LARGE SCALE GENOMIC DNA]</scope>
    <source>
        <strain evidence="2">PRA3</strain>
    </source>
</reference>
<dbReference type="Pfam" id="PF05987">
    <property type="entry name" value="DUF898"/>
    <property type="match status" value="1"/>
</dbReference>
<protein>
    <recommendedName>
        <fullName evidence="4">DUF898 domain-containing protein</fullName>
    </recommendedName>
</protein>
<evidence type="ECO:0000313" key="3">
    <source>
        <dbReference type="Proteomes" id="UP000028926"/>
    </source>
</evidence>
<dbReference type="InterPro" id="IPR010295">
    <property type="entry name" value="DUF898"/>
</dbReference>
<evidence type="ECO:0000256" key="1">
    <source>
        <dbReference type="SAM" id="Phobius"/>
    </source>
</evidence>
<dbReference type="Proteomes" id="UP000028926">
    <property type="component" value="Chromosome"/>
</dbReference>
<organism evidence="2 3">
    <name type="scientific">Candidatus Odyssella acanthamoebae</name>
    <dbReference type="NCBI Taxonomy" id="91604"/>
    <lineage>
        <taxon>Bacteria</taxon>
        <taxon>Pseudomonadati</taxon>
        <taxon>Pseudomonadota</taxon>
        <taxon>Alphaproteobacteria</taxon>
        <taxon>Holosporales</taxon>
        <taxon>Candidatus Paracaedibacteraceae</taxon>
        <taxon>Candidatus Odyssella</taxon>
    </lineage>
</organism>
<feature type="transmembrane region" description="Helical" evidence="1">
    <location>
        <begin position="15"/>
        <end position="39"/>
    </location>
</feature>
<sequence length="303" mass="35686">MSSQDHNTFRYDGNYFTVFMLYAKLFIGTLLTLGVYNFWGRTNIRRYMTGSILIRQDRYQYHGTGEELFLSFLKVLGQAVVYLAVNALILWAAIHYLGWNSDWFIESLIILNFIFIEGALFYAIHKILKYRFSRTSWRDVRYHLEGSSWQFVKLCFIKSALNIISLGILVPRSTLDTYTLLMNNIYFGDQRYRFKFESHNLLKPHLISLLLFIPTFGFSRVWYWVKLHKFMAEHLEFMDLKFINTSTVKGILSLYLTNSLIIVCTVGLGIPLAIHRSIKYHIENLTIVGDLDRKRIIQARTHL</sequence>
<dbReference type="AlphaFoldDB" id="A0A077ASE3"/>
<feature type="transmembrane region" description="Helical" evidence="1">
    <location>
        <begin position="79"/>
        <end position="97"/>
    </location>
</feature>
<evidence type="ECO:0008006" key="4">
    <source>
        <dbReference type="Google" id="ProtNLM"/>
    </source>
</evidence>
<dbReference type="OrthoDB" id="7462354at2"/>
<feature type="transmembrane region" description="Helical" evidence="1">
    <location>
        <begin position="252"/>
        <end position="274"/>
    </location>
</feature>
<dbReference type="HOGENOM" id="CLU_049287_1_0_5"/>
<dbReference type="KEGG" id="paca:ID47_04240"/>
<keyword evidence="3" id="KW-1185">Reference proteome</keyword>
<evidence type="ECO:0000313" key="2">
    <source>
        <dbReference type="EMBL" id="AIK96122.1"/>
    </source>
</evidence>
<feature type="transmembrane region" description="Helical" evidence="1">
    <location>
        <begin position="206"/>
        <end position="225"/>
    </location>
</feature>
<proteinExistence type="predicted"/>
<feature type="transmembrane region" description="Helical" evidence="1">
    <location>
        <begin position="103"/>
        <end position="124"/>
    </location>
</feature>
<gene>
    <name evidence="2" type="ORF">ID47_04240</name>
</gene>
<keyword evidence="1" id="KW-0812">Transmembrane</keyword>
<accession>A0A077ASE3</accession>
<dbReference type="STRING" id="91604.ID47_04240"/>
<keyword evidence="1" id="KW-0472">Membrane</keyword>
<dbReference type="EMBL" id="CP008941">
    <property type="protein sequence ID" value="AIK96122.1"/>
    <property type="molecule type" value="Genomic_DNA"/>
</dbReference>